<dbReference type="OrthoDB" id="9988102at2759"/>
<feature type="region of interest" description="Disordered" evidence="2">
    <location>
        <begin position="92"/>
        <end position="134"/>
    </location>
</feature>
<gene>
    <name evidence="4" type="ORF">NEOLEDRAFT_1142705</name>
</gene>
<dbReference type="Pfam" id="PF00035">
    <property type="entry name" value="dsrm"/>
    <property type="match status" value="1"/>
</dbReference>
<dbReference type="PROSITE" id="PS50137">
    <property type="entry name" value="DS_RBD"/>
    <property type="match status" value="1"/>
</dbReference>
<dbReference type="AlphaFoldDB" id="A0A165MZV1"/>
<dbReference type="GO" id="GO:0003723">
    <property type="term" value="F:RNA binding"/>
    <property type="evidence" value="ECO:0007669"/>
    <property type="project" value="UniProtKB-UniRule"/>
</dbReference>
<keyword evidence="5" id="KW-1185">Reference proteome</keyword>
<keyword evidence="1" id="KW-0694">RNA-binding</keyword>
<reference evidence="4 5" key="1">
    <citation type="journal article" date="2016" name="Mol. Biol. Evol.">
        <title>Comparative Genomics of Early-Diverging Mushroom-Forming Fungi Provides Insights into the Origins of Lignocellulose Decay Capabilities.</title>
        <authorList>
            <person name="Nagy L.G."/>
            <person name="Riley R."/>
            <person name="Tritt A."/>
            <person name="Adam C."/>
            <person name="Daum C."/>
            <person name="Floudas D."/>
            <person name="Sun H."/>
            <person name="Yadav J.S."/>
            <person name="Pangilinan J."/>
            <person name="Larsson K.H."/>
            <person name="Matsuura K."/>
            <person name="Barry K."/>
            <person name="Labutti K."/>
            <person name="Kuo R."/>
            <person name="Ohm R.A."/>
            <person name="Bhattacharya S.S."/>
            <person name="Shirouzu T."/>
            <person name="Yoshinaga Y."/>
            <person name="Martin F.M."/>
            <person name="Grigoriev I.V."/>
            <person name="Hibbett D.S."/>
        </authorList>
    </citation>
    <scope>NUCLEOTIDE SEQUENCE [LARGE SCALE GENOMIC DNA]</scope>
    <source>
        <strain evidence="4 5">HHB14362 ss-1</strain>
    </source>
</reference>
<feature type="compositionally biased region" description="Low complexity" evidence="2">
    <location>
        <begin position="197"/>
        <end position="209"/>
    </location>
</feature>
<dbReference type="Gene3D" id="3.30.160.20">
    <property type="match status" value="1"/>
</dbReference>
<evidence type="ECO:0000259" key="3">
    <source>
        <dbReference type="PROSITE" id="PS50137"/>
    </source>
</evidence>
<organism evidence="4 5">
    <name type="scientific">Neolentinus lepideus HHB14362 ss-1</name>
    <dbReference type="NCBI Taxonomy" id="1314782"/>
    <lineage>
        <taxon>Eukaryota</taxon>
        <taxon>Fungi</taxon>
        <taxon>Dikarya</taxon>
        <taxon>Basidiomycota</taxon>
        <taxon>Agaricomycotina</taxon>
        <taxon>Agaricomycetes</taxon>
        <taxon>Gloeophyllales</taxon>
        <taxon>Gloeophyllaceae</taxon>
        <taxon>Neolentinus</taxon>
    </lineage>
</organism>
<feature type="compositionally biased region" description="Polar residues" evidence="2">
    <location>
        <begin position="168"/>
        <end position="177"/>
    </location>
</feature>
<feature type="region of interest" description="Disordered" evidence="2">
    <location>
        <begin position="160"/>
        <end position="221"/>
    </location>
</feature>
<accession>A0A165MZV1</accession>
<evidence type="ECO:0000256" key="1">
    <source>
        <dbReference type="PROSITE-ProRule" id="PRU00266"/>
    </source>
</evidence>
<protein>
    <recommendedName>
        <fullName evidence="3">DRBM domain-containing protein</fullName>
    </recommendedName>
</protein>
<dbReference type="EMBL" id="KV425654">
    <property type="protein sequence ID" value="KZT18994.1"/>
    <property type="molecule type" value="Genomic_DNA"/>
</dbReference>
<dbReference type="SUPFAM" id="SSF54768">
    <property type="entry name" value="dsRNA-binding domain-like"/>
    <property type="match status" value="1"/>
</dbReference>
<dbReference type="Proteomes" id="UP000076761">
    <property type="component" value="Unassembled WGS sequence"/>
</dbReference>
<evidence type="ECO:0000256" key="2">
    <source>
        <dbReference type="SAM" id="MobiDB-lite"/>
    </source>
</evidence>
<dbReference type="SMART" id="SM00358">
    <property type="entry name" value="DSRM"/>
    <property type="match status" value="1"/>
</dbReference>
<feature type="compositionally biased region" description="Basic residues" evidence="2">
    <location>
        <begin position="109"/>
        <end position="119"/>
    </location>
</feature>
<proteinExistence type="predicted"/>
<name>A0A165MZV1_9AGAM</name>
<feature type="domain" description="DRBM" evidence="3">
    <location>
        <begin position="5"/>
        <end position="74"/>
    </location>
</feature>
<evidence type="ECO:0000313" key="4">
    <source>
        <dbReference type="EMBL" id="KZT18994.1"/>
    </source>
</evidence>
<sequence>MDRTDSRLRLNNYLVSRGALNALTWEVASTGPRHDPVWTAIAKLNGDVFGQGVGSSRKAAIENASQKTLSILANGNMEIGPAVGPSIVQEPQENRAHHSAIEGSAGQGLRRRGPRKPRPYRPSEEASVPFIVPPFDEEETFHHTTRSVPVPESAVPLQGEAADLPQSPDGSETSYSTPREETELDVVHSYPPPTYRNPNSSSPSLSSVTPPSPPTDPSSLRRATHRLRIFLAPTHIYKSDMEIRDEWDDADVLEHLNMVYRDMRSAVRRWLSAKKLR</sequence>
<dbReference type="InterPro" id="IPR014720">
    <property type="entry name" value="dsRBD_dom"/>
</dbReference>
<evidence type="ECO:0000313" key="5">
    <source>
        <dbReference type="Proteomes" id="UP000076761"/>
    </source>
</evidence>